<dbReference type="CDD" id="cd23296">
    <property type="entry name" value="beta-trefoil_IL1B"/>
    <property type="match status" value="1"/>
</dbReference>
<evidence type="ECO:0000256" key="6">
    <source>
        <dbReference type="ARBA" id="ARBA00022514"/>
    </source>
</evidence>
<evidence type="ECO:0000256" key="12">
    <source>
        <dbReference type="RuleBase" id="RU003753"/>
    </source>
</evidence>
<dbReference type="GO" id="GO:0005829">
    <property type="term" value="C:cytosol"/>
    <property type="evidence" value="ECO:0007669"/>
    <property type="project" value="UniProtKB-SubCell"/>
</dbReference>
<protein>
    <recommendedName>
        <fullName evidence="12">Interleukin-1</fullName>
    </recommendedName>
</protein>
<dbReference type="Proteomes" id="UP000504632">
    <property type="component" value="Chromosome 3"/>
</dbReference>
<dbReference type="AlphaFoldDB" id="A0A6J2UTU1"/>
<dbReference type="GO" id="GO:0005764">
    <property type="term" value="C:lysosome"/>
    <property type="evidence" value="ECO:0007669"/>
    <property type="project" value="UniProtKB-SubCell"/>
</dbReference>
<dbReference type="GO" id="GO:1901222">
    <property type="term" value="P:regulation of non-canonical NF-kappaB signal transduction"/>
    <property type="evidence" value="ECO:0007669"/>
    <property type="project" value="TreeGrafter"/>
</dbReference>
<dbReference type="GO" id="GO:0001660">
    <property type="term" value="P:fever generation"/>
    <property type="evidence" value="ECO:0007669"/>
    <property type="project" value="UniProtKB-KW"/>
</dbReference>
<evidence type="ECO:0000256" key="9">
    <source>
        <dbReference type="ARBA" id="ARBA00023198"/>
    </source>
</evidence>
<dbReference type="Pfam" id="PF00340">
    <property type="entry name" value="IL1"/>
    <property type="match status" value="1"/>
</dbReference>
<dbReference type="PRINTS" id="PR01357">
    <property type="entry name" value="INTRLEUKN1AB"/>
</dbReference>
<dbReference type="GeneID" id="115807183"/>
<keyword evidence="6" id="KW-0202">Cytokine</keyword>
<dbReference type="GO" id="GO:0005125">
    <property type="term" value="F:cytokine activity"/>
    <property type="evidence" value="ECO:0007669"/>
    <property type="project" value="UniProtKB-UniRule"/>
</dbReference>
<dbReference type="GO" id="GO:0005149">
    <property type="term" value="F:interleukin-1 receptor binding"/>
    <property type="evidence" value="ECO:0007669"/>
    <property type="project" value="UniProtKB-UniRule"/>
</dbReference>
<proteinExistence type="inferred from homology"/>
<dbReference type="GO" id="GO:0005615">
    <property type="term" value="C:extracellular space"/>
    <property type="evidence" value="ECO:0007669"/>
    <property type="project" value="UniProtKB-KW"/>
</dbReference>
<dbReference type="CTD" id="3553"/>
<evidence type="ECO:0000313" key="13">
    <source>
        <dbReference type="Proteomes" id="UP000504632"/>
    </source>
</evidence>
<keyword evidence="10" id="KW-0458">Lysosome</keyword>
<dbReference type="GO" id="GO:0051781">
    <property type="term" value="P:positive regulation of cell division"/>
    <property type="evidence" value="ECO:0007669"/>
    <property type="project" value="UniProtKB-KW"/>
</dbReference>
<dbReference type="InterPro" id="IPR008996">
    <property type="entry name" value="IL1/FGF"/>
</dbReference>
<dbReference type="GO" id="GO:0010628">
    <property type="term" value="P:positive regulation of gene expression"/>
    <property type="evidence" value="ECO:0007669"/>
    <property type="project" value="TreeGrafter"/>
</dbReference>
<keyword evidence="7 12" id="KW-0964">Secreted</keyword>
<evidence type="ECO:0000256" key="3">
    <source>
        <dbReference type="ARBA" id="ARBA00004550"/>
    </source>
</evidence>
<dbReference type="Gene3D" id="2.80.10.50">
    <property type="match status" value="1"/>
</dbReference>
<dbReference type="GO" id="GO:0071222">
    <property type="term" value="P:cellular response to lipopolysaccharide"/>
    <property type="evidence" value="ECO:0007669"/>
    <property type="project" value="TreeGrafter"/>
</dbReference>
<evidence type="ECO:0000256" key="11">
    <source>
        <dbReference type="ARBA" id="ARBA00023246"/>
    </source>
</evidence>
<keyword evidence="11" id="KW-0497">Mitogen</keyword>
<dbReference type="GO" id="GO:0019221">
    <property type="term" value="P:cytokine-mediated signaling pathway"/>
    <property type="evidence" value="ECO:0007669"/>
    <property type="project" value="TreeGrafter"/>
</dbReference>
<dbReference type="InParanoid" id="A0A6J2UTU1"/>
<keyword evidence="9" id="KW-0395">Inflammatory response</keyword>
<dbReference type="SUPFAM" id="SSF50353">
    <property type="entry name" value="Cytokine"/>
    <property type="match status" value="1"/>
</dbReference>
<reference evidence="14" key="1">
    <citation type="submission" date="2025-08" db="UniProtKB">
        <authorList>
            <consortium name="RefSeq"/>
        </authorList>
    </citation>
    <scope>IDENTIFICATION</scope>
</reference>
<dbReference type="PANTHER" id="PTHR10078">
    <property type="entry name" value="INTERLEUKIN-1 FAMILY MEMBER"/>
    <property type="match status" value="1"/>
</dbReference>
<evidence type="ECO:0000256" key="5">
    <source>
        <dbReference type="ARBA" id="ARBA00022490"/>
    </source>
</evidence>
<comment type="similarity">
    <text evidence="4 12">Belongs to the IL-1 family.</text>
</comment>
<comment type="subcellular location">
    <subcellularLocation>
        <location evidence="2">Cytoplasm</location>
        <location evidence="2">Cytosol</location>
    </subcellularLocation>
    <subcellularLocation>
        <location evidence="1">Lysosome</location>
    </subcellularLocation>
    <subcellularLocation>
        <location evidence="3">Secreted</location>
        <location evidence="3">Extracellular exosome</location>
    </subcellularLocation>
</comment>
<keyword evidence="8" id="KW-0666">Pyrogen</keyword>
<evidence type="ECO:0000256" key="4">
    <source>
        <dbReference type="ARBA" id="ARBA00010448"/>
    </source>
</evidence>
<dbReference type="GO" id="GO:0042119">
    <property type="term" value="P:neutrophil activation"/>
    <property type="evidence" value="ECO:0007669"/>
    <property type="project" value="TreeGrafter"/>
</dbReference>
<keyword evidence="5" id="KW-0963">Cytoplasm</keyword>
<evidence type="ECO:0000256" key="7">
    <source>
        <dbReference type="ARBA" id="ARBA00022525"/>
    </source>
</evidence>
<dbReference type="InterPro" id="IPR000975">
    <property type="entry name" value="IL-1_fam"/>
</dbReference>
<dbReference type="PRINTS" id="PR00264">
    <property type="entry name" value="INTERLEUKIN1"/>
</dbReference>
<dbReference type="PANTHER" id="PTHR10078:SF30">
    <property type="entry name" value="INTERLEUKIN-1 BETA"/>
    <property type="match status" value="1"/>
</dbReference>
<dbReference type="GO" id="GO:0006955">
    <property type="term" value="P:immune response"/>
    <property type="evidence" value="ECO:0007669"/>
    <property type="project" value="InterPro"/>
</dbReference>
<dbReference type="OrthoDB" id="9449069at2759"/>
<sequence>MASNGFDVSLVSQGSDRMELKDCLDCNSAEMVRNFIYCKCRIASVTSGPIRDLHEGLHAEILQQPHNMPQVHEIISALQRMEHDHCPKSTEFSDDALYNIIMEKAVEECVSGPIRDLHEGLHAEILQQPHNMPQVHEIISTLQRMEHDHCPKSTEFSDDALYNIIMEKAVEECVVSNTWSSTKSYTRTGRVVQCTVCDKVQKSLVLNKTIPELQAVILKGGSLDQRVRLNLSSYMAPGPQASQGQPISLSIAGSDLYLSCSKTSENPALQLEVVKDKKALNNIKAQGDLARFLFFRRGTGLSINTFESVKFPGWFISTASEDKTVEMCEKDTPKRIIAFTIQDQIENPKD</sequence>
<evidence type="ECO:0000256" key="8">
    <source>
        <dbReference type="ARBA" id="ARBA00022620"/>
    </source>
</evidence>
<name>A0A6J2UTU1_CHACN</name>
<evidence type="ECO:0000313" key="14">
    <source>
        <dbReference type="RefSeq" id="XP_030623915.1"/>
    </source>
</evidence>
<organism evidence="13 14">
    <name type="scientific">Chanos chanos</name>
    <name type="common">Milkfish</name>
    <name type="synonym">Mugil chanos</name>
    <dbReference type="NCBI Taxonomy" id="29144"/>
    <lineage>
        <taxon>Eukaryota</taxon>
        <taxon>Metazoa</taxon>
        <taxon>Chordata</taxon>
        <taxon>Craniata</taxon>
        <taxon>Vertebrata</taxon>
        <taxon>Euteleostomi</taxon>
        <taxon>Actinopterygii</taxon>
        <taxon>Neopterygii</taxon>
        <taxon>Teleostei</taxon>
        <taxon>Ostariophysi</taxon>
        <taxon>Gonorynchiformes</taxon>
        <taxon>Chanidae</taxon>
        <taxon>Chanos</taxon>
    </lineage>
</organism>
<dbReference type="RefSeq" id="XP_030623915.1">
    <property type="nucleotide sequence ID" value="XM_030768055.1"/>
</dbReference>
<evidence type="ECO:0000256" key="2">
    <source>
        <dbReference type="ARBA" id="ARBA00004514"/>
    </source>
</evidence>
<gene>
    <name evidence="14" type="primary">il1b</name>
</gene>
<accession>A0A6J2UTU1</accession>
<dbReference type="SMART" id="SM00125">
    <property type="entry name" value="IL1"/>
    <property type="match status" value="1"/>
</dbReference>
<dbReference type="GO" id="GO:0048246">
    <property type="term" value="P:macrophage chemotaxis"/>
    <property type="evidence" value="ECO:0007669"/>
    <property type="project" value="TreeGrafter"/>
</dbReference>
<evidence type="ECO:0000256" key="1">
    <source>
        <dbReference type="ARBA" id="ARBA00004371"/>
    </source>
</evidence>
<keyword evidence="13" id="KW-1185">Reference proteome</keyword>
<evidence type="ECO:0000256" key="10">
    <source>
        <dbReference type="ARBA" id="ARBA00023228"/>
    </source>
</evidence>